<reference evidence="2 3" key="1">
    <citation type="submission" date="2022-01" db="EMBL/GenBank/DDBJ databases">
        <title>Mariniradius saccharolyticus sp. nov., isolated from sediment of a river.</title>
        <authorList>
            <person name="Liu H."/>
        </authorList>
    </citation>
    <scope>NUCLEOTIDE SEQUENCE [LARGE SCALE GENOMIC DNA]</scope>
    <source>
        <strain evidence="2 3">RY-2</strain>
    </source>
</reference>
<keyword evidence="1" id="KW-0472">Membrane</keyword>
<keyword evidence="1" id="KW-1133">Transmembrane helix</keyword>
<dbReference type="EMBL" id="JAKEVZ010000018">
    <property type="protein sequence ID" value="MCF1752973.1"/>
    <property type="molecule type" value="Genomic_DNA"/>
</dbReference>
<keyword evidence="1" id="KW-0812">Transmembrane</keyword>
<sequence>MNLFFKNSQNKVLAILGVLILVFNLWLLPLGTEGKIPLDLKFGYDTKEAFEVLEELGATILPKYRFGLLVTDMIYPFVYGGFLSLLLLRVWGKRWILMFPVLVMLLDIDENLSILTLVDTFPQLSDSDVERASLLTSAKWVMVGVTFSILIAGSIKGRFRK</sequence>
<protein>
    <recommendedName>
        <fullName evidence="4">DUF2569 domain-containing protein</fullName>
    </recommendedName>
</protein>
<evidence type="ECO:0000313" key="2">
    <source>
        <dbReference type="EMBL" id="MCF1752973.1"/>
    </source>
</evidence>
<evidence type="ECO:0000313" key="3">
    <source>
        <dbReference type="Proteomes" id="UP001201449"/>
    </source>
</evidence>
<gene>
    <name evidence="2" type="ORF">L0U89_18080</name>
</gene>
<dbReference type="Proteomes" id="UP001201449">
    <property type="component" value="Unassembled WGS sequence"/>
</dbReference>
<evidence type="ECO:0000256" key="1">
    <source>
        <dbReference type="SAM" id="Phobius"/>
    </source>
</evidence>
<feature type="transmembrane region" description="Helical" evidence="1">
    <location>
        <begin position="12"/>
        <end position="31"/>
    </location>
</feature>
<feature type="transmembrane region" description="Helical" evidence="1">
    <location>
        <begin position="66"/>
        <end position="88"/>
    </location>
</feature>
<feature type="transmembrane region" description="Helical" evidence="1">
    <location>
        <begin position="138"/>
        <end position="155"/>
    </location>
</feature>
<comment type="caution">
    <text evidence="2">The sequence shown here is derived from an EMBL/GenBank/DDBJ whole genome shotgun (WGS) entry which is preliminary data.</text>
</comment>
<feature type="transmembrane region" description="Helical" evidence="1">
    <location>
        <begin position="95"/>
        <end position="118"/>
    </location>
</feature>
<dbReference type="RefSeq" id="WP_234862805.1">
    <property type="nucleotide sequence ID" value="NZ_JAKEVZ010000018.1"/>
</dbReference>
<proteinExistence type="predicted"/>
<accession>A0ABS9BYD6</accession>
<evidence type="ECO:0008006" key="4">
    <source>
        <dbReference type="Google" id="ProtNLM"/>
    </source>
</evidence>
<name>A0ABS9BYD6_9BACT</name>
<organism evidence="2 3">
    <name type="scientific">Mariniradius sediminis</name>
    <dbReference type="NCBI Taxonomy" id="2909237"/>
    <lineage>
        <taxon>Bacteria</taxon>
        <taxon>Pseudomonadati</taxon>
        <taxon>Bacteroidota</taxon>
        <taxon>Cytophagia</taxon>
        <taxon>Cytophagales</taxon>
        <taxon>Cyclobacteriaceae</taxon>
        <taxon>Mariniradius</taxon>
    </lineage>
</organism>
<keyword evidence="3" id="KW-1185">Reference proteome</keyword>